<organism evidence="3 4">
    <name type="scientific">Thiothrix lacustris</name>
    <dbReference type="NCBI Taxonomy" id="525917"/>
    <lineage>
        <taxon>Bacteria</taxon>
        <taxon>Pseudomonadati</taxon>
        <taxon>Pseudomonadota</taxon>
        <taxon>Gammaproteobacteria</taxon>
        <taxon>Thiotrichales</taxon>
        <taxon>Thiotrichaceae</taxon>
        <taxon>Thiothrix</taxon>
    </lineage>
</organism>
<dbReference type="PANTHER" id="PTHR42208">
    <property type="entry name" value="HEAVY METAL TRANSPORTER-RELATED"/>
    <property type="match status" value="1"/>
</dbReference>
<accession>A0A1Y1QMD1</accession>
<gene>
    <name evidence="3" type="ORF">BWK73_24450</name>
</gene>
<name>A0A1Y1QMD1_9GAMM</name>
<feature type="transmembrane region" description="Helical" evidence="1">
    <location>
        <begin position="12"/>
        <end position="40"/>
    </location>
</feature>
<keyword evidence="1" id="KW-0472">Membrane</keyword>
<feature type="transmembrane region" description="Helical" evidence="1">
    <location>
        <begin position="95"/>
        <end position="118"/>
    </location>
</feature>
<protein>
    <recommendedName>
        <fullName evidence="2">Urease accessory protein UreH-like transmembrane domain-containing protein</fullName>
    </recommendedName>
</protein>
<proteinExistence type="predicted"/>
<reference evidence="3 4" key="1">
    <citation type="submission" date="2017-01" db="EMBL/GenBank/DDBJ databases">
        <title>Novel large sulfur bacteria in the metagenomes of groundwater-fed chemosynthetic microbial mats in the Lake Huron basin.</title>
        <authorList>
            <person name="Sharrar A.M."/>
            <person name="Flood B.E."/>
            <person name="Bailey J.V."/>
            <person name="Jones D.S."/>
            <person name="Biddanda B."/>
            <person name="Ruberg S.A."/>
            <person name="Marcus D.N."/>
            <person name="Dick G.J."/>
        </authorList>
    </citation>
    <scope>NUCLEOTIDE SEQUENCE [LARGE SCALE GENOMIC DNA]</scope>
    <source>
        <strain evidence="3">A8</strain>
    </source>
</reference>
<feature type="domain" description="Urease accessory protein UreH-like transmembrane" evidence="2">
    <location>
        <begin position="13"/>
        <end position="226"/>
    </location>
</feature>
<evidence type="ECO:0000256" key="1">
    <source>
        <dbReference type="SAM" id="Phobius"/>
    </source>
</evidence>
<dbReference type="PANTHER" id="PTHR42208:SF1">
    <property type="entry name" value="HEAVY METAL TRANSPORTER"/>
    <property type="match status" value="1"/>
</dbReference>
<dbReference type="STRING" id="1123401.GCA_000621325_01721"/>
<dbReference type="Proteomes" id="UP000192491">
    <property type="component" value="Unassembled WGS sequence"/>
</dbReference>
<sequence>MDWGWLSHSQYLAAFLVGLFGGVHCIGMCGGIVGALTFSLPQTKRESLRSLAPMLLAYNTGRIGGYVLAGALMGGLGAVFLAVLSPDSVLVFNRILQVFAALFMIALGLYLAGIWYGVAKVEQIGRVLWRYVEPLGRRFMPVNSPAKALPLGFVWGWLPCGLVYSVLAWAFAAGSVAKGALLMLAFGAGTLPALLLMGAAAATLTRFTRDSNVKRAAGFLVVALGLLLLWRALV</sequence>
<feature type="transmembrane region" description="Helical" evidence="1">
    <location>
        <begin position="148"/>
        <end position="174"/>
    </location>
</feature>
<dbReference type="Pfam" id="PF13386">
    <property type="entry name" value="DsbD_2"/>
    <property type="match status" value="1"/>
</dbReference>
<dbReference type="AlphaFoldDB" id="A0A1Y1QMD1"/>
<evidence type="ECO:0000313" key="4">
    <source>
        <dbReference type="Proteomes" id="UP000192491"/>
    </source>
</evidence>
<evidence type="ECO:0000259" key="2">
    <source>
        <dbReference type="Pfam" id="PF13386"/>
    </source>
</evidence>
<feature type="transmembrane region" description="Helical" evidence="1">
    <location>
        <begin position="216"/>
        <end position="233"/>
    </location>
</feature>
<dbReference type="EMBL" id="MTEJ01000164">
    <property type="protein sequence ID" value="OQX08814.1"/>
    <property type="molecule type" value="Genomic_DNA"/>
</dbReference>
<feature type="transmembrane region" description="Helical" evidence="1">
    <location>
        <begin position="180"/>
        <end position="204"/>
    </location>
</feature>
<keyword evidence="1" id="KW-1133">Transmembrane helix</keyword>
<comment type="caution">
    <text evidence="3">The sequence shown here is derived from an EMBL/GenBank/DDBJ whole genome shotgun (WGS) entry which is preliminary data.</text>
</comment>
<feature type="transmembrane region" description="Helical" evidence="1">
    <location>
        <begin position="63"/>
        <end position="83"/>
    </location>
</feature>
<dbReference type="InterPro" id="IPR039447">
    <property type="entry name" value="UreH-like_TM_dom"/>
</dbReference>
<keyword evidence="1" id="KW-0812">Transmembrane</keyword>
<evidence type="ECO:0000313" key="3">
    <source>
        <dbReference type="EMBL" id="OQX08814.1"/>
    </source>
</evidence>